<feature type="transmembrane region" description="Helical" evidence="1">
    <location>
        <begin position="7"/>
        <end position="25"/>
    </location>
</feature>
<dbReference type="Proteomes" id="UP001163096">
    <property type="component" value="Chromosome"/>
</dbReference>
<dbReference type="RefSeq" id="WP_268185420.1">
    <property type="nucleotide sequence ID" value="NZ_CP113361.1"/>
</dbReference>
<dbReference type="GeneID" id="76834904"/>
<keyword evidence="1" id="KW-0812">Transmembrane</keyword>
<dbReference type="KEGG" id="mou:OU421_07340"/>
<proteinExistence type="predicted"/>
<protein>
    <submittedName>
        <fullName evidence="2">Uncharacterized protein</fullName>
    </submittedName>
</protein>
<sequence>MNAKEMLGILLACVLNICMVVLAIYDGQSFSWIFPMLTATLGAIVGSSGVPKCEYRNTSWKRAWRYGREGLSIGIITGIISAVLILAYASLANPEAFSGTNGSLYAAFIGLIYIIPSIIGGFFGGEIQSGIRGNIVQTS</sequence>
<keyword evidence="3" id="KW-1185">Reference proteome</keyword>
<feature type="transmembrane region" description="Helical" evidence="1">
    <location>
        <begin position="103"/>
        <end position="123"/>
    </location>
</feature>
<feature type="transmembrane region" description="Helical" evidence="1">
    <location>
        <begin position="31"/>
        <end position="50"/>
    </location>
</feature>
<dbReference type="EMBL" id="CP113361">
    <property type="protein sequence ID" value="WAI00247.1"/>
    <property type="molecule type" value="Genomic_DNA"/>
</dbReference>
<evidence type="ECO:0000313" key="2">
    <source>
        <dbReference type="EMBL" id="WAI00247.1"/>
    </source>
</evidence>
<evidence type="ECO:0000313" key="3">
    <source>
        <dbReference type="Proteomes" id="UP001163096"/>
    </source>
</evidence>
<keyword evidence="1" id="KW-1133">Transmembrane helix</keyword>
<accession>A0A9X9S2B6</accession>
<name>A0A9X9S2B6_METOG</name>
<organism evidence="2 3">
    <name type="scientific">Methanogenium organophilum</name>
    <dbReference type="NCBI Taxonomy" id="2199"/>
    <lineage>
        <taxon>Archaea</taxon>
        <taxon>Methanobacteriati</taxon>
        <taxon>Methanobacteriota</taxon>
        <taxon>Stenosarchaea group</taxon>
        <taxon>Methanomicrobia</taxon>
        <taxon>Methanomicrobiales</taxon>
        <taxon>Methanomicrobiaceae</taxon>
        <taxon>Methanogenium</taxon>
    </lineage>
</organism>
<keyword evidence="1" id="KW-0472">Membrane</keyword>
<evidence type="ECO:0000256" key="1">
    <source>
        <dbReference type="SAM" id="Phobius"/>
    </source>
</evidence>
<feature type="transmembrane region" description="Helical" evidence="1">
    <location>
        <begin position="71"/>
        <end position="91"/>
    </location>
</feature>
<reference evidence="2" key="1">
    <citation type="submission" date="2022-11" db="EMBL/GenBank/DDBJ databases">
        <title>Complete genome sequence of Methanogenium organophilum DSM 3596.</title>
        <authorList>
            <person name="Chen S.-C."/>
            <person name="Lai S.-J."/>
            <person name="You Y.-T."/>
        </authorList>
    </citation>
    <scope>NUCLEOTIDE SEQUENCE</scope>
    <source>
        <strain evidence="2">DSM 3596</strain>
    </source>
</reference>
<dbReference type="AlphaFoldDB" id="A0A9X9S2B6"/>
<gene>
    <name evidence="2" type="ORF">OU421_07340</name>
</gene>